<evidence type="ECO:0000256" key="4">
    <source>
        <dbReference type="PROSITE-ProRule" id="PRU00335"/>
    </source>
</evidence>
<dbReference type="Gene3D" id="1.10.357.10">
    <property type="entry name" value="Tetracycline Repressor, domain 2"/>
    <property type="match status" value="1"/>
</dbReference>
<dbReference type="SUPFAM" id="SSF46689">
    <property type="entry name" value="Homeodomain-like"/>
    <property type="match status" value="1"/>
</dbReference>
<dbReference type="PROSITE" id="PS01081">
    <property type="entry name" value="HTH_TETR_1"/>
    <property type="match status" value="1"/>
</dbReference>
<evidence type="ECO:0000256" key="2">
    <source>
        <dbReference type="ARBA" id="ARBA00023125"/>
    </source>
</evidence>
<feature type="domain" description="HTH tetR-type" evidence="5">
    <location>
        <begin position="4"/>
        <end position="64"/>
    </location>
</feature>
<feature type="DNA-binding region" description="H-T-H motif" evidence="4">
    <location>
        <begin position="27"/>
        <end position="46"/>
    </location>
</feature>
<dbReference type="EMBL" id="BHXC01000007">
    <property type="protein sequence ID" value="GCB95138.1"/>
    <property type="molecule type" value="Genomic_DNA"/>
</dbReference>
<dbReference type="PRINTS" id="PR00455">
    <property type="entry name" value="HTHTETR"/>
</dbReference>
<evidence type="ECO:0000256" key="1">
    <source>
        <dbReference type="ARBA" id="ARBA00023015"/>
    </source>
</evidence>
<keyword evidence="2 4" id="KW-0238">DNA-binding</keyword>
<proteinExistence type="predicted"/>
<sequence length="252" mass="28288">MERAERGERILEAAGELLVAWGYRRVTIDEIARRAAVGKGTVYLHWKTKDALLLAVVLRAKSRSLHAQLARMRADPREILPSRMMRGYYLDFLAEPVLRALYTDDVDVLGRLNDVAKKELAELMAFNDGILLRYLAVLREHGLVRTDIDVRHQQYVLMSTATGFFMAEAMLADHAPDTPEVRADLFAATIRSAVDMPVEGFGAQTVGPPGRSGAPRARTVEEALVAARRDVLPLYEQAEEYGAREMRRQLRG</sequence>
<evidence type="ECO:0000313" key="7">
    <source>
        <dbReference type="Proteomes" id="UP000288351"/>
    </source>
</evidence>
<dbReference type="Pfam" id="PF00440">
    <property type="entry name" value="TetR_N"/>
    <property type="match status" value="1"/>
</dbReference>
<dbReference type="Proteomes" id="UP000288351">
    <property type="component" value="Unassembled WGS sequence"/>
</dbReference>
<dbReference type="InterPro" id="IPR009057">
    <property type="entry name" value="Homeodomain-like_sf"/>
</dbReference>
<comment type="caution">
    <text evidence="6">The sequence shown here is derived from an EMBL/GenBank/DDBJ whole genome shotgun (WGS) entry which is preliminary data.</text>
</comment>
<dbReference type="GO" id="GO:0000976">
    <property type="term" value="F:transcription cis-regulatory region binding"/>
    <property type="evidence" value="ECO:0007669"/>
    <property type="project" value="TreeGrafter"/>
</dbReference>
<keyword evidence="3" id="KW-0804">Transcription</keyword>
<organism evidence="6 7">
    <name type="scientific">Streptomyces noursei</name>
    <name type="common">Streptomyces albulus</name>
    <dbReference type="NCBI Taxonomy" id="1971"/>
    <lineage>
        <taxon>Bacteria</taxon>
        <taxon>Bacillati</taxon>
        <taxon>Actinomycetota</taxon>
        <taxon>Actinomycetes</taxon>
        <taxon>Kitasatosporales</taxon>
        <taxon>Streptomycetaceae</taxon>
        <taxon>Streptomyces</taxon>
    </lineage>
</organism>
<gene>
    <name evidence="6" type="ORF">SALB_07941</name>
</gene>
<dbReference type="RefSeq" id="WP_016574656.1">
    <property type="nucleotide sequence ID" value="NZ_BHXC01000007.1"/>
</dbReference>
<name>A0A401RBY4_STRNR</name>
<keyword evidence="1" id="KW-0805">Transcription regulation</keyword>
<evidence type="ECO:0000256" key="3">
    <source>
        <dbReference type="ARBA" id="ARBA00023163"/>
    </source>
</evidence>
<evidence type="ECO:0000259" key="5">
    <source>
        <dbReference type="PROSITE" id="PS50977"/>
    </source>
</evidence>
<dbReference type="InterPro" id="IPR050109">
    <property type="entry name" value="HTH-type_TetR-like_transc_reg"/>
</dbReference>
<accession>A0A401RBY4</accession>
<dbReference type="InterPro" id="IPR001647">
    <property type="entry name" value="HTH_TetR"/>
</dbReference>
<protein>
    <submittedName>
        <fullName evidence="6">TetR family transcriptional regulator</fullName>
    </submittedName>
</protein>
<reference evidence="6 7" key="1">
    <citation type="journal article" date="2019" name="Microbiol. Resour. Announc.">
        <title>Draft Genome Sequence of the Most Traditional epsilon-Poly-l-Lysine Producer, Streptomyces albulus NBRC14147.</title>
        <authorList>
            <person name="Yamanaka K."/>
            <person name="Hamano Y."/>
        </authorList>
    </citation>
    <scope>NUCLEOTIDE SEQUENCE [LARGE SCALE GENOMIC DNA]</scope>
    <source>
        <strain evidence="6 7">NBRC 14147</strain>
    </source>
</reference>
<evidence type="ECO:0000313" key="6">
    <source>
        <dbReference type="EMBL" id="GCB95138.1"/>
    </source>
</evidence>
<dbReference type="PANTHER" id="PTHR30055:SF234">
    <property type="entry name" value="HTH-TYPE TRANSCRIPTIONAL REGULATOR BETI"/>
    <property type="match status" value="1"/>
</dbReference>
<dbReference type="GO" id="GO:0003700">
    <property type="term" value="F:DNA-binding transcription factor activity"/>
    <property type="evidence" value="ECO:0007669"/>
    <property type="project" value="TreeGrafter"/>
</dbReference>
<dbReference type="InterPro" id="IPR023772">
    <property type="entry name" value="DNA-bd_HTH_TetR-type_CS"/>
</dbReference>
<dbReference type="PANTHER" id="PTHR30055">
    <property type="entry name" value="HTH-TYPE TRANSCRIPTIONAL REGULATOR RUTR"/>
    <property type="match status" value="1"/>
</dbReference>
<dbReference type="AlphaFoldDB" id="A0A401RBY4"/>
<dbReference type="PROSITE" id="PS50977">
    <property type="entry name" value="HTH_TETR_2"/>
    <property type="match status" value="1"/>
</dbReference>